<keyword evidence="7" id="KW-1185">Reference proteome</keyword>
<reference evidence="6 7" key="1">
    <citation type="journal article" date="2014" name="ISME J.">
        <title>Ecophysiology of Thioploca ingrica as revealed by the complete genome sequence supplemented with proteomic evidence.</title>
        <authorList>
            <person name="Kojima H."/>
            <person name="Ogura Y."/>
            <person name="Yamamoto N."/>
            <person name="Togashi T."/>
            <person name="Mori H."/>
            <person name="Watanabe T."/>
            <person name="Nemoto F."/>
            <person name="Kurokawa K."/>
            <person name="Hayashi T."/>
            <person name="Fukui M."/>
        </authorList>
    </citation>
    <scope>NUCLEOTIDE SEQUENCE [LARGE SCALE GENOMIC DNA]</scope>
</reference>
<feature type="domain" description="4Fe-4S ferredoxin-type" evidence="5">
    <location>
        <begin position="55"/>
        <end position="86"/>
    </location>
</feature>
<organism evidence="6 7">
    <name type="scientific">Thioploca ingrica</name>
    <dbReference type="NCBI Taxonomy" id="40754"/>
    <lineage>
        <taxon>Bacteria</taxon>
        <taxon>Pseudomonadati</taxon>
        <taxon>Pseudomonadota</taxon>
        <taxon>Gammaproteobacteria</taxon>
        <taxon>Thiotrichales</taxon>
        <taxon>Thiotrichaceae</taxon>
        <taxon>Thioploca</taxon>
    </lineage>
</organism>
<dbReference type="AlphaFoldDB" id="A0A090AA83"/>
<dbReference type="PANTHER" id="PTHR43177">
    <property type="entry name" value="PROTEIN NRFC"/>
    <property type="match status" value="1"/>
</dbReference>
<keyword evidence="2" id="KW-0479">Metal-binding</keyword>
<evidence type="ECO:0000256" key="2">
    <source>
        <dbReference type="ARBA" id="ARBA00022723"/>
    </source>
</evidence>
<dbReference type="InterPro" id="IPR050954">
    <property type="entry name" value="ET_IronSulfur_Cluster-Binding"/>
</dbReference>
<gene>
    <name evidence="6" type="ORF">THII_0026</name>
</gene>
<feature type="domain" description="4Fe-4S ferredoxin-type" evidence="5">
    <location>
        <begin position="87"/>
        <end position="117"/>
    </location>
</feature>
<dbReference type="STRING" id="40754.THII_0026"/>
<dbReference type="SUPFAM" id="SSF54862">
    <property type="entry name" value="4Fe-4S ferredoxins"/>
    <property type="match status" value="1"/>
</dbReference>
<dbReference type="Proteomes" id="UP000031623">
    <property type="component" value="Chromosome"/>
</dbReference>
<dbReference type="InterPro" id="IPR017896">
    <property type="entry name" value="4Fe4S_Fe-S-bd"/>
</dbReference>
<name>A0A090AA83_9GAMM</name>
<keyword evidence="1" id="KW-0004">4Fe-4S</keyword>
<keyword evidence="3" id="KW-0408">Iron</keyword>
<dbReference type="KEGG" id="tig:THII_0026"/>
<dbReference type="GO" id="GO:0046872">
    <property type="term" value="F:metal ion binding"/>
    <property type="evidence" value="ECO:0007669"/>
    <property type="project" value="UniProtKB-KW"/>
</dbReference>
<accession>A0A090AA83</accession>
<keyword evidence="4" id="KW-0411">Iron-sulfur</keyword>
<evidence type="ECO:0000256" key="1">
    <source>
        <dbReference type="ARBA" id="ARBA00022485"/>
    </source>
</evidence>
<evidence type="ECO:0000256" key="3">
    <source>
        <dbReference type="ARBA" id="ARBA00023004"/>
    </source>
</evidence>
<proteinExistence type="predicted"/>
<dbReference type="EMBL" id="AP014633">
    <property type="protein sequence ID" value="BAP54323.1"/>
    <property type="molecule type" value="Genomic_DNA"/>
</dbReference>
<protein>
    <submittedName>
        <fullName evidence="6">4Fe-4S ferredoxin iron-sulfur binding domain-containing protein</fullName>
    </submittedName>
</protein>
<evidence type="ECO:0000259" key="5">
    <source>
        <dbReference type="PROSITE" id="PS51379"/>
    </source>
</evidence>
<feature type="domain" description="4Fe-4S ferredoxin-type" evidence="5">
    <location>
        <begin position="7"/>
        <end position="36"/>
    </location>
</feature>
<evidence type="ECO:0000256" key="4">
    <source>
        <dbReference type="ARBA" id="ARBA00023014"/>
    </source>
</evidence>
<dbReference type="Pfam" id="PF13247">
    <property type="entry name" value="Fer4_11"/>
    <property type="match status" value="2"/>
</dbReference>
<dbReference type="Gene3D" id="3.30.70.20">
    <property type="match status" value="2"/>
</dbReference>
<dbReference type="CDD" id="cd10551">
    <property type="entry name" value="PsrB"/>
    <property type="match status" value="1"/>
</dbReference>
<evidence type="ECO:0000313" key="7">
    <source>
        <dbReference type="Proteomes" id="UP000031623"/>
    </source>
</evidence>
<dbReference type="PANTHER" id="PTHR43177:SF3">
    <property type="entry name" value="PROTEIN NRFC HOMOLOG"/>
    <property type="match status" value="1"/>
</dbReference>
<dbReference type="InterPro" id="IPR017900">
    <property type="entry name" value="4Fe4S_Fe_S_CS"/>
</dbReference>
<dbReference type="GO" id="GO:0051539">
    <property type="term" value="F:4 iron, 4 sulfur cluster binding"/>
    <property type="evidence" value="ECO:0007669"/>
    <property type="project" value="UniProtKB-KW"/>
</dbReference>
<dbReference type="OrthoDB" id="9779457at2"/>
<dbReference type="PROSITE" id="PS51379">
    <property type="entry name" value="4FE4S_FER_2"/>
    <property type="match status" value="3"/>
</dbReference>
<dbReference type="PROSITE" id="PS00198">
    <property type="entry name" value="4FE4S_FER_1"/>
    <property type="match status" value="1"/>
</dbReference>
<dbReference type="HOGENOM" id="CLU_043374_1_0_6"/>
<sequence length="208" mass="23023">MANTPHYAMVIDLNTCVGCNACMAACAMENQTPVWKNQWRTYVHDMEIGKEGGEVRRRFLPRLCNHCDNPPCMSVCPTGATHKLDNGIVLVDDSLCMGCRACAMACPYDARFDMTSNDLEQGKGFYGELLHREHPSVDKCSFCAHRVMKGLKPACVETCVGFSRQFGDLNDPNDPVAKIVASGIAKPLMAHLGTRPNVYYINELERAT</sequence>
<evidence type="ECO:0000313" key="6">
    <source>
        <dbReference type="EMBL" id="BAP54323.1"/>
    </source>
</evidence>